<evidence type="ECO:0000313" key="3">
    <source>
        <dbReference type="Proteomes" id="UP001628193"/>
    </source>
</evidence>
<reference evidence="2 3" key="2">
    <citation type="submission" date="2024-09" db="EMBL/GenBank/DDBJ databases">
        <title>Draft genome sequence of Candidatus Magnetaquicoccaceae bacterium FCR-1.</title>
        <authorList>
            <person name="Shimoshige H."/>
            <person name="Shimamura S."/>
            <person name="Taoka A."/>
            <person name="Kobayashi H."/>
            <person name="Maekawa T."/>
        </authorList>
    </citation>
    <scope>NUCLEOTIDE SEQUENCE [LARGE SCALE GENOMIC DNA]</scope>
    <source>
        <strain evidence="2 3">FCR-1</strain>
    </source>
</reference>
<evidence type="ECO:0000256" key="1">
    <source>
        <dbReference type="SAM" id="Coils"/>
    </source>
</evidence>
<reference evidence="2 3" key="1">
    <citation type="submission" date="2024-05" db="EMBL/GenBank/DDBJ databases">
        <authorList>
            <consortium name="Candidatus Magnetaquicoccaceae bacterium FCR-1 genome sequencing consortium"/>
            <person name="Shimoshige H."/>
            <person name="Shimamura S."/>
            <person name="Taoka A."/>
            <person name="Kobayashi H."/>
            <person name="Maekawa T."/>
        </authorList>
    </citation>
    <scope>NUCLEOTIDE SEQUENCE [LARGE SCALE GENOMIC DNA]</scope>
    <source>
        <strain evidence="2 3">FCR-1</strain>
    </source>
</reference>
<keyword evidence="3" id="KW-1185">Reference proteome</keyword>
<feature type="coiled-coil region" evidence="1">
    <location>
        <begin position="160"/>
        <end position="220"/>
    </location>
</feature>
<keyword evidence="1" id="KW-0175">Coiled coil</keyword>
<name>A0ABQ0CAH2_9PROT</name>
<proteinExistence type="predicted"/>
<organism evidence="2 3">
    <name type="scientific">Candidatus Magnetaquiglobus chichijimensis</name>
    <dbReference type="NCBI Taxonomy" id="3141448"/>
    <lineage>
        <taxon>Bacteria</taxon>
        <taxon>Pseudomonadati</taxon>
        <taxon>Pseudomonadota</taxon>
        <taxon>Magnetococcia</taxon>
        <taxon>Magnetococcales</taxon>
        <taxon>Candidatus Magnetaquicoccaceae</taxon>
        <taxon>Candidatus Magnetaquiglobus</taxon>
    </lineage>
</organism>
<sequence>MAHSDVSDDAGLLNRITLLEDLLKKVVEVHLSTAVHVKSLDEKLGRIEITSDTITNFLRRMDAESAEGFTPGEGRVSPELAQELVEMRKEVAELKATLQQIAERPDSLHLTATSPVAEQLDLLSQVPDLFDKVQSQQSTILQTLEKRIDPRLMIYLKPLIEMLEEEGRQAEEMKNNALKELNELLTGQRTGTDREIAGMLENVSGEMEKCQAAFERTQQALQIVVTPFQNVGRLFRNNLEIIVQAHDMMAQLHEDFPNFLEEMRRMQLSHAQKMERLRQEELMKHMAYQEQLKMLGVDASQG</sequence>
<dbReference type="EMBL" id="BAAFGK010000004">
    <property type="protein sequence ID" value="GAB0057881.1"/>
    <property type="molecule type" value="Genomic_DNA"/>
</dbReference>
<comment type="caution">
    <text evidence="2">The sequence shown here is derived from an EMBL/GenBank/DDBJ whole genome shotgun (WGS) entry which is preliminary data.</text>
</comment>
<dbReference type="Proteomes" id="UP001628193">
    <property type="component" value="Unassembled WGS sequence"/>
</dbReference>
<evidence type="ECO:0000313" key="2">
    <source>
        <dbReference type="EMBL" id="GAB0057881.1"/>
    </source>
</evidence>
<protein>
    <submittedName>
        <fullName evidence="2">Uncharacterized protein</fullName>
    </submittedName>
</protein>
<accession>A0ABQ0CAH2</accession>
<feature type="coiled-coil region" evidence="1">
    <location>
        <begin position="77"/>
        <end position="104"/>
    </location>
</feature>
<gene>
    <name evidence="2" type="ORF">SIID45300_02215</name>
</gene>
<dbReference type="RefSeq" id="WP_420905567.1">
    <property type="nucleotide sequence ID" value="NZ_BAAFGK010000004.1"/>
</dbReference>